<feature type="transmembrane region" description="Helical" evidence="1">
    <location>
        <begin position="105"/>
        <end position="124"/>
    </location>
</feature>
<keyword evidence="3" id="KW-1185">Reference proteome</keyword>
<reference evidence="3" key="1">
    <citation type="journal article" date="2019" name="Int. J. Syst. Evol. Microbiol.">
        <title>The Global Catalogue of Microorganisms (GCM) 10K type strain sequencing project: providing services to taxonomists for standard genome sequencing and annotation.</title>
        <authorList>
            <consortium name="The Broad Institute Genomics Platform"/>
            <consortium name="The Broad Institute Genome Sequencing Center for Infectious Disease"/>
            <person name="Wu L."/>
            <person name="Ma J."/>
        </authorList>
    </citation>
    <scope>NUCLEOTIDE SEQUENCE [LARGE SCALE GENOMIC DNA]</scope>
    <source>
        <strain evidence="3">CCUG 60527</strain>
    </source>
</reference>
<keyword evidence="1" id="KW-1133">Transmembrane helix</keyword>
<dbReference type="Proteomes" id="UP001597062">
    <property type="component" value="Unassembled WGS sequence"/>
</dbReference>
<comment type="caution">
    <text evidence="2">The sequence shown here is derived from an EMBL/GenBank/DDBJ whole genome shotgun (WGS) entry which is preliminary data.</text>
</comment>
<feature type="transmembrane region" description="Helical" evidence="1">
    <location>
        <begin position="77"/>
        <end position="98"/>
    </location>
</feature>
<feature type="transmembrane region" description="Helical" evidence="1">
    <location>
        <begin position="39"/>
        <end position="57"/>
    </location>
</feature>
<evidence type="ECO:0000313" key="3">
    <source>
        <dbReference type="Proteomes" id="UP001597062"/>
    </source>
</evidence>
<keyword evidence="1" id="KW-0472">Membrane</keyword>
<name>A0ABW3JP80_9FLAO</name>
<gene>
    <name evidence="2" type="ORF">ACFQ1U_00560</name>
</gene>
<sequence length="191" mass="21985">MLRLSAKSESLRFPIPAPIIAEAVTTNLKTELQKNNNNWIFGLIFIIFGIGLIYHSLTDFFKYNFTTVLFVIMRSNSSIIAEFIFGILTAFSGILIFLNNKKWLTLIKILAIGIIANLIFALSLRITDYIFNWELLAELSVRTLIGLGIYKLTEYLTRVNQTEWNLKAEKMNFIIGIVIGLFPFLFRNIFF</sequence>
<feature type="transmembrane region" description="Helical" evidence="1">
    <location>
        <begin position="171"/>
        <end position="190"/>
    </location>
</feature>
<evidence type="ECO:0000256" key="1">
    <source>
        <dbReference type="SAM" id="Phobius"/>
    </source>
</evidence>
<accession>A0ABW3JP80</accession>
<dbReference type="RefSeq" id="WP_386104221.1">
    <property type="nucleotide sequence ID" value="NZ_JBHTJR010000011.1"/>
</dbReference>
<organism evidence="2 3">
    <name type="scientific">Tenacibaculum geojense</name>
    <dbReference type="NCBI Taxonomy" id="915352"/>
    <lineage>
        <taxon>Bacteria</taxon>
        <taxon>Pseudomonadati</taxon>
        <taxon>Bacteroidota</taxon>
        <taxon>Flavobacteriia</taxon>
        <taxon>Flavobacteriales</taxon>
        <taxon>Flavobacteriaceae</taxon>
        <taxon>Tenacibaculum</taxon>
    </lineage>
</organism>
<evidence type="ECO:0000313" key="2">
    <source>
        <dbReference type="EMBL" id="MFD0991685.1"/>
    </source>
</evidence>
<proteinExistence type="predicted"/>
<protein>
    <submittedName>
        <fullName evidence="2">Uncharacterized protein</fullName>
    </submittedName>
</protein>
<dbReference type="EMBL" id="JBHTJR010000011">
    <property type="protein sequence ID" value="MFD0991685.1"/>
    <property type="molecule type" value="Genomic_DNA"/>
</dbReference>
<keyword evidence="1" id="KW-0812">Transmembrane</keyword>